<evidence type="ECO:0000313" key="1">
    <source>
        <dbReference type="EMBL" id="MBX42756.1"/>
    </source>
</evidence>
<dbReference type="AlphaFoldDB" id="A0A2P2NJU6"/>
<proteinExistence type="predicted"/>
<name>A0A2P2NJU6_RHIMU</name>
<dbReference type="EMBL" id="GGEC01062272">
    <property type="protein sequence ID" value="MBX42756.1"/>
    <property type="molecule type" value="Transcribed_RNA"/>
</dbReference>
<accession>A0A2P2NJU6</accession>
<organism evidence="1">
    <name type="scientific">Rhizophora mucronata</name>
    <name type="common">Asiatic mangrove</name>
    <dbReference type="NCBI Taxonomy" id="61149"/>
    <lineage>
        <taxon>Eukaryota</taxon>
        <taxon>Viridiplantae</taxon>
        <taxon>Streptophyta</taxon>
        <taxon>Embryophyta</taxon>
        <taxon>Tracheophyta</taxon>
        <taxon>Spermatophyta</taxon>
        <taxon>Magnoliopsida</taxon>
        <taxon>eudicotyledons</taxon>
        <taxon>Gunneridae</taxon>
        <taxon>Pentapetalae</taxon>
        <taxon>rosids</taxon>
        <taxon>fabids</taxon>
        <taxon>Malpighiales</taxon>
        <taxon>Rhizophoraceae</taxon>
        <taxon>Rhizophora</taxon>
    </lineage>
</organism>
<reference evidence="1" key="1">
    <citation type="submission" date="2018-02" db="EMBL/GenBank/DDBJ databases">
        <title>Rhizophora mucronata_Transcriptome.</title>
        <authorList>
            <person name="Meera S.P."/>
            <person name="Sreeshan A."/>
            <person name="Augustine A."/>
        </authorList>
    </citation>
    <scope>NUCLEOTIDE SEQUENCE</scope>
    <source>
        <tissue evidence="1">Leaf</tissue>
    </source>
</reference>
<sequence length="78" mass="8551">MGQFGDLEKKKQSVVAHKNAEAEYRVIVQGICAVISQEKLMENLQIPLSFPTTLYSDSKSAIGNQQSASTTIQFNMTG</sequence>
<protein>
    <submittedName>
        <fullName evidence="1">Uncharacterized protein</fullName>
    </submittedName>
</protein>